<feature type="domain" description="CAP-Gly" evidence="10">
    <location>
        <begin position="27"/>
        <end position="69"/>
    </location>
</feature>
<evidence type="ECO:0000259" key="10">
    <source>
        <dbReference type="PROSITE" id="PS50245"/>
    </source>
</evidence>
<evidence type="ECO:0000256" key="6">
    <source>
        <dbReference type="ARBA" id="ARBA00023054"/>
    </source>
</evidence>
<evidence type="ECO:0000256" key="1">
    <source>
        <dbReference type="ARBA" id="ARBA00004245"/>
    </source>
</evidence>
<dbReference type="SUPFAM" id="SSF74924">
    <property type="entry name" value="Cap-Gly domain"/>
    <property type="match status" value="1"/>
</dbReference>
<dbReference type="EMBL" id="ML977020">
    <property type="protein sequence ID" value="KAF1951074.1"/>
    <property type="molecule type" value="Genomic_DNA"/>
</dbReference>
<keyword evidence="12" id="KW-1185">Reference proteome</keyword>
<dbReference type="InterPro" id="IPR000938">
    <property type="entry name" value="CAP-Gly_domain"/>
</dbReference>
<evidence type="ECO:0000256" key="2">
    <source>
        <dbReference type="ARBA" id="ARBA00011010"/>
    </source>
</evidence>
<evidence type="ECO:0000313" key="11">
    <source>
        <dbReference type="EMBL" id="KAF1951074.1"/>
    </source>
</evidence>
<keyword evidence="7" id="KW-0206">Cytoskeleton</keyword>
<evidence type="ECO:0000256" key="8">
    <source>
        <dbReference type="SAM" id="Coils"/>
    </source>
</evidence>
<evidence type="ECO:0000256" key="9">
    <source>
        <dbReference type="SAM" id="MobiDB-lite"/>
    </source>
</evidence>
<dbReference type="AlphaFoldDB" id="A0A6A5TG06"/>
<evidence type="ECO:0000313" key="12">
    <source>
        <dbReference type="Proteomes" id="UP000800035"/>
    </source>
</evidence>
<feature type="compositionally biased region" description="Polar residues" evidence="9">
    <location>
        <begin position="176"/>
        <end position="191"/>
    </location>
</feature>
<dbReference type="PROSITE" id="PS50245">
    <property type="entry name" value="CAP_GLY_2"/>
    <property type="match status" value="1"/>
</dbReference>
<feature type="region of interest" description="Disordered" evidence="9">
    <location>
        <begin position="81"/>
        <end position="240"/>
    </location>
</feature>
<feature type="coiled-coil region" evidence="8">
    <location>
        <begin position="406"/>
        <end position="555"/>
    </location>
</feature>
<reference evidence="11" key="1">
    <citation type="journal article" date="2020" name="Stud. Mycol.">
        <title>101 Dothideomycetes genomes: a test case for predicting lifestyles and emergence of pathogens.</title>
        <authorList>
            <person name="Haridas S."/>
            <person name="Albert R."/>
            <person name="Binder M."/>
            <person name="Bloem J."/>
            <person name="Labutti K."/>
            <person name="Salamov A."/>
            <person name="Andreopoulos B."/>
            <person name="Baker S."/>
            <person name="Barry K."/>
            <person name="Bills G."/>
            <person name="Bluhm B."/>
            <person name="Cannon C."/>
            <person name="Castanera R."/>
            <person name="Culley D."/>
            <person name="Daum C."/>
            <person name="Ezra D."/>
            <person name="Gonzalez J."/>
            <person name="Henrissat B."/>
            <person name="Kuo A."/>
            <person name="Liang C."/>
            <person name="Lipzen A."/>
            <person name="Lutzoni F."/>
            <person name="Magnuson J."/>
            <person name="Mondo S."/>
            <person name="Nolan M."/>
            <person name="Ohm R."/>
            <person name="Pangilinan J."/>
            <person name="Park H.-J."/>
            <person name="Ramirez L."/>
            <person name="Alfaro M."/>
            <person name="Sun H."/>
            <person name="Tritt A."/>
            <person name="Yoshinaga Y."/>
            <person name="Zwiers L.-H."/>
            <person name="Turgeon B."/>
            <person name="Goodwin S."/>
            <person name="Spatafora J."/>
            <person name="Crous P."/>
            <person name="Grigoriev I."/>
        </authorList>
    </citation>
    <scope>NUCLEOTIDE SEQUENCE</scope>
    <source>
        <strain evidence="11">CBS 675.92</strain>
    </source>
</reference>
<keyword evidence="6 8" id="KW-0175">Coiled coil</keyword>
<protein>
    <recommendedName>
        <fullName evidence="10">CAP-Gly domain-containing protein</fullName>
    </recommendedName>
</protein>
<keyword evidence="3" id="KW-0963">Cytoplasm</keyword>
<evidence type="ECO:0000256" key="5">
    <source>
        <dbReference type="ARBA" id="ARBA00023017"/>
    </source>
</evidence>
<keyword evidence="5" id="KW-0243">Dynein</keyword>
<dbReference type="Pfam" id="PF01302">
    <property type="entry name" value="CAP_GLY"/>
    <property type="match status" value="1"/>
</dbReference>
<feature type="coiled-coil region" evidence="8">
    <location>
        <begin position="284"/>
        <end position="357"/>
    </location>
</feature>
<comment type="similarity">
    <text evidence="2">Belongs to the dynactin 150 kDa subunit family.</text>
</comment>
<gene>
    <name evidence="11" type="ORF">CC80DRAFT_597707</name>
</gene>
<feature type="region of interest" description="Disordered" evidence="9">
    <location>
        <begin position="1037"/>
        <end position="1058"/>
    </location>
</feature>
<dbReference type="OrthoDB" id="2130750at2759"/>
<dbReference type="SMART" id="SM01052">
    <property type="entry name" value="CAP_GLY"/>
    <property type="match status" value="1"/>
</dbReference>
<feature type="compositionally biased region" description="Pro residues" evidence="9">
    <location>
        <begin position="86"/>
        <end position="99"/>
    </location>
</feature>
<evidence type="ECO:0000256" key="3">
    <source>
        <dbReference type="ARBA" id="ARBA00022490"/>
    </source>
</evidence>
<dbReference type="PANTHER" id="PTHR18916:SF93">
    <property type="entry name" value="RESTIN HOMOLOG"/>
    <property type="match status" value="1"/>
</dbReference>
<dbReference type="PANTHER" id="PTHR18916">
    <property type="entry name" value="DYNACTIN 1-RELATED MICROTUBULE-BINDING"/>
    <property type="match status" value="1"/>
</dbReference>
<evidence type="ECO:0000256" key="4">
    <source>
        <dbReference type="ARBA" id="ARBA00022701"/>
    </source>
</evidence>
<accession>A0A6A5TG06</accession>
<feature type="compositionally biased region" description="Low complexity" evidence="9">
    <location>
        <begin position="152"/>
        <end position="166"/>
    </location>
</feature>
<organism evidence="11 12">
    <name type="scientific">Byssothecium circinans</name>
    <dbReference type="NCBI Taxonomy" id="147558"/>
    <lineage>
        <taxon>Eukaryota</taxon>
        <taxon>Fungi</taxon>
        <taxon>Dikarya</taxon>
        <taxon>Ascomycota</taxon>
        <taxon>Pezizomycotina</taxon>
        <taxon>Dothideomycetes</taxon>
        <taxon>Pleosporomycetidae</taxon>
        <taxon>Pleosporales</taxon>
        <taxon>Massarineae</taxon>
        <taxon>Massarinaceae</taxon>
        <taxon>Byssothecium</taxon>
    </lineage>
</organism>
<keyword evidence="4" id="KW-0493">Microtubule</keyword>
<dbReference type="Pfam" id="PF12455">
    <property type="entry name" value="Dynactin"/>
    <property type="match status" value="1"/>
</dbReference>
<sequence>MSKMLDFEVGDVVKTANNRQGTVRYIGPVTGKPDTWVGLELDGPEGKNNGIVQGERYFDCAPLHGIFTKVSDITQLIVSAAAPKTPSKPPKPVPRPAPGARPTATARPRPSSIGAARSPTKPPARTSTIGASKPPLQSRPSISQARSPALGARPSSQTSRPPSQTARPTSLVAAKTIQQPSAAPKRQSISGTGLGGLRTARKPSLSASSATSSIAAARPGGPAPTSSITSSKAPRDPALQAQETRLRQLEKQTADQNATIQELMPYKAKSEKHEALALKVSEKFKEAHTELQEAKRAASSAIAELEKAKEDFEINLEHAILDKETAEAERDELSDQNEMLEATIEELRLDKEIYEAEAEASLVVDEDMSDEQAHAVHVRKLQAENKRLRAVIIDFRDIDKERQGETKRLRLELEKTTEQAEESAKECTELSLKVAQHEDTITTLREQVDANNEWEEILEDVTQRANNLEEKNNRQEMEIRELENMNEVSTETIAEYVEFTNDLQAESSMRETELAEMTRELEQERIQNAQKDATLAKYSEAFAEFQNQLQDQDMQQLMTEEKAQGMSDKFNKMMDLHRTLQADRAKDTAKTIDNELTKLSEKEAREELEVMKYYLPENSEEYIDNSLRTYFRAKKIAFKASLISSLLTTLDPLTNEGPEKILTNVFRYDTMYHLDYIRSHGEHFVAALTHCTLEQYRKAVSEYEDISVVETTIERTLDALKRDDFNMKDLSGSIRGTDKIMRGITSVSQRISDARPDDELILHTSLLRSSLERIRASFDAVKQYTQLVADFEPESEDQLDALVDRLRKPQTAALECIAVVTKLSQALATLQSDDLYPQFPNGVQEVGELSDMLVVFADKAHEFAGQVIAFDANDDDETPSVDIDELTSAVDAAMKVFAPKNIGDLFKDIKSTLTHWNEYASILNNTAEIERLPAPWVVRAQEIKASKKHAIDSEKKLQLLTAEHQSTLIQIREREEIIDTKELEIEHLRAKHKEAVSKTENLDQLQRELQEAKTELTSYKREIEKQKEEIDDLRKHAENSHLAPTTLPPTSPKEKATPTTAVEKATQEKDISGSFAVFVQALRQENHWLRQRGHKKAFAHIGEVLPPLRKRQDERVKLAKATELLEMAWSLHGSTEGSEGYGRMSRGKRKTVSKHGGVKGSVRIFDPEVMGVDDLCFADLEVVGEGVEGLLAGMMG</sequence>
<proteinExistence type="inferred from homology"/>
<evidence type="ECO:0000256" key="7">
    <source>
        <dbReference type="ARBA" id="ARBA00023212"/>
    </source>
</evidence>
<feature type="compositionally biased region" description="Low complexity" evidence="9">
    <location>
        <begin position="100"/>
        <end position="112"/>
    </location>
</feature>
<comment type="subcellular location">
    <subcellularLocation>
        <location evidence="1">Cytoplasm</location>
        <location evidence="1">Cytoskeleton</location>
    </subcellularLocation>
</comment>
<dbReference type="Proteomes" id="UP000800035">
    <property type="component" value="Unassembled WGS sequence"/>
</dbReference>
<dbReference type="GO" id="GO:0005874">
    <property type="term" value="C:microtubule"/>
    <property type="evidence" value="ECO:0007669"/>
    <property type="project" value="UniProtKB-KW"/>
</dbReference>
<feature type="compositionally biased region" description="Low complexity" evidence="9">
    <location>
        <begin position="204"/>
        <end position="217"/>
    </location>
</feature>
<dbReference type="Gene3D" id="2.30.30.190">
    <property type="entry name" value="CAP Gly-rich-like domain"/>
    <property type="match status" value="1"/>
</dbReference>
<dbReference type="InterPro" id="IPR036859">
    <property type="entry name" value="CAP-Gly_dom_sf"/>
</dbReference>
<name>A0A6A5TG06_9PLEO</name>
<dbReference type="GO" id="GO:0030286">
    <property type="term" value="C:dynein complex"/>
    <property type="evidence" value="ECO:0007669"/>
    <property type="project" value="UniProtKB-KW"/>
</dbReference>
<dbReference type="InterPro" id="IPR022157">
    <property type="entry name" value="Dynactin"/>
</dbReference>